<evidence type="ECO:0000313" key="1">
    <source>
        <dbReference type="EMBL" id="KAF3798468.1"/>
    </source>
</evidence>
<dbReference type="AlphaFoldDB" id="A0A8H4FDL1"/>
<gene>
    <name evidence="1" type="ORF">GCG54_00013209</name>
</gene>
<name>A0A8H4FDL1_COLGL</name>
<accession>A0A8H4FDL1</accession>
<keyword evidence="2" id="KW-1185">Reference proteome</keyword>
<proteinExistence type="predicted"/>
<sequence>MPSQAVKRISIRWLPEPAYEDTDTIALNVGGYFIDLRVTKEDHTIQWSRAGERIMLKQSPPTFRWTHIIDSLDLTVPDDAYFNKSPNGDDLEIGTTPCPHKGGAPTDYEEVWRDITSKSAPSEISWILQSEDGLIFIGKVGGIFLAIQKFPSGSFAARRENRDVSSAGWEVSFESGDVSRLLRAFQVVEVLEKDSQIWAENQEITINGGIYVFRGVNSD</sequence>
<dbReference type="GeneID" id="69020325"/>
<dbReference type="EMBL" id="WVTB01000095">
    <property type="protein sequence ID" value="KAF3798468.1"/>
    <property type="molecule type" value="Genomic_DNA"/>
</dbReference>
<reference evidence="1" key="1">
    <citation type="journal article" date="2020" name="Phytopathology">
        <title>Genome sequence and comparative analysis of Colletotrichum gloeosporioides isolated from Liriodendron leaves.</title>
        <authorList>
            <person name="Fu F.F."/>
            <person name="Hao Z."/>
            <person name="Wang P."/>
            <person name="Lu Y."/>
            <person name="Xue L.J."/>
            <person name="Wei G."/>
            <person name="Tian Y."/>
            <person name="Baishi H."/>
            <person name="Xu H."/>
            <person name="Shi J."/>
            <person name="Cheng T."/>
            <person name="Wang G."/>
            <person name="Yi Y."/>
            <person name="Chen J."/>
        </authorList>
    </citation>
    <scope>NUCLEOTIDE SEQUENCE</scope>
    <source>
        <strain evidence="1">Lc1</strain>
    </source>
</reference>
<evidence type="ECO:0000313" key="2">
    <source>
        <dbReference type="Proteomes" id="UP000613401"/>
    </source>
</evidence>
<organism evidence="1 2">
    <name type="scientific">Colletotrichum gloeosporioides</name>
    <name type="common">Anthracnose fungus</name>
    <name type="synonym">Glomerella cingulata</name>
    <dbReference type="NCBI Taxonomy" id="474922"/>
    <lineage>
        <taxon>Eukaryota</taxon>
        <taxon>Fungi</taxon>
        <taxon>Dikarya</taxon>
        <taxon>Ascomycota</taxon>
        <taxon>Pezizomycotina</taxon>
        <taxon>Sordariomycetes</taxon>
        <taxon>Hypocreomycetidae</taxon>
        <taxon>Glomerellales</taxon>
        <taxon>Glomerellaceae</taxon>
        <taxon>Colletotrichum</taxon>
        <taxon>Colletotrichum gloeosporioides species complex</taxon>
    </lineage>
</organism>
<dbReference type="RefSeq" id="XP_045257628.1">
    <property type="nucleotide sequence ID" value="XM_045413067.1"/>
</dbReference>
<dbReference type="Proteomes" id="UP000613401">
    <property type="component" value="Unassembled WGS sequence"/>
</dbReference>
<evidence type="ECO:0008006" key="3">
    <source>
        <dbReference type="Google" id="ProtNLM"/>
    </source>
</evidence>
<reference evidence="1" key="2">
    <citation type="submission" date="2020-03" db="EMBL/GenBank/DDBJ databases">
        <authorList>
            <person name="Fu F.-F."/>
            <person name="Chen J."/>
        </authorList>
    </citation>
    <scope>NUCLEOTIDE SEQUENCE</scope>
    <source>
        <strain evidence="1">Lc1</strain>
    </source>
</reference>
<protein>
    <recommendedName>
        <fullName evidence="3">Protein HRI1</fullName>
    </recommendedName>
</protein>
<comment type="caution">
    <text evidence="1">The sequence shown here is derived from an EMBL/GenBank/DDBJ whole genome shotgun (WGS) entry which is preliminary data.</text>
</comment>
<dbReference type="Gene3D" id="2.40.128.320">
    <property type="entry name" value="Protein HRI1, N-terminal domain"/>
    <property type="match status" value="1"/>
</dbReference>
<dbReference type="InterPro" id="IPR031818">
    <property type="entry name" value="Hri1"/>
</dbReference>
<dbReference type="InterPro" id="IPR043047">
    <property type="entry name" value="Hri1_N_sf"/>
</dbReference>
<dbReference type="Pfam" id="PF16815">
    <property type="entry name" value="HRI1"/>
    <property type="match status" value="1"/>
</dbReference>